<proteinExistence type="predicted"/>
<organism evidence="2 3">
    <name type="scientific">Marasmius crinis-equi</name>
    <dbReference type="NCBI Taxonomy" id="585013"/>
    <lineage>
        <taxon>Eukaryota</taxon>
        <taxon>Fungi</taxon>
        <taxon>Dikarya</taxon>
        <taxon>Basidiomycota</taxon>
        <taxon>Agaricomycotina</taxon>
        <taxon>Agaricomycetes</taxon>
        <taxon>Agaricomycetidae</taxon>
        <taxon>Agaricales</taxon>
        <taxon>Marasmiineae</taxon>
        <taxon>Marasmiaceae</taxon>
        <taxon>Marasmius</taxon>
    </lineage>
</organism>
<gene>
    <name evidence="2" type="ORF">V5O48_008156</name>
</gene>
<accession>A0ABR3FEV4</accession>
<dbReference type="Proteomes" id="UP001465976">
    <property type="component" value="Unassembled WGS sequence"/>
</dbReference>
<feature type="compositionally biased region" description="Acidic residues" evidence="1">
    <location>
        <begin position="145"/>
        <end position="158"/>
    </location>
</feature>
<dbReference type="EMBL" id="JBAHYK010000463">
    <property type="protein sequence ID" value="KAL0573790.1"/>
    <property type="molecule type" value="Genomic_DNA"/>
</dbReference>
<name>A0ABR3FEV4_9AGAR</name>
<evidence type="ECO:0000313" key="3">
    <source>
        <dbReference type="Proteomes" id="UP001465976"/>
    </source>
</evidence>
<evidence type="ECO:0000256" key="1">
    <source>
        <dbReference type="SAM" id="MobiDB-lite"/>
    </source>
</evidence>
<sequence>MPPNFLSKSLPKIQNVNDTTLGIVISTMLDSHPGLNQDVRATRSGYRDWLDSSSGLLLKDEAQVSGKLTAVYKWLSASLSLDYDEVAGVPTRQVVDTFLSVMVLVRGCQQEEAYRYLLKMQTHIFNESYLEQAHITDLRLFEMNEDEDEDEDEDEEDQAEHCTSASPPRKRFKPSTSPPTTGRSHFLDLCNKWHTVLQAILQLPVRPLTTKWDLDSGEKINSGVEVGDSSDTFEQLQTNVVACIREMRAMKKGQFSQPSFHQAVKLSGLAEDILKISHPSFYAQHHHPHNGGTRALSTGKELIMALREKPALIPMAANPSSVFFMCSERNFETAWHHWLKWNLRTAGYNVLEKTPKELYRITMEYLAKIKAASNASPWGKPRPGDDILLEIVRRSDEMRKRHKKLNQDIRQVAERVKQKGLQRPVCPTCGQLSPENQCWTTFKVERNVDEEFLEGMRGKGVTFVPPEGRMKPILRKTKKNKTVTELVSADALKIPLRRIAAREDILKRCGKHVIVVEEADRPGVPIDFVCYNAFPEDILKTLIENHQTATGVCPLKRGAQFDFWSSGVMYPFGARLPSGGRPGDTYVHYAGITAQTIEGIDVLFRQATTLMILMDIAKLYHPEAVLKLQEAGEACESAGLSGVNLYTCDDYTAPLHTDKDAVRGLCSQIINNVRDKEYEEYGFVNLRWGYYISTCANMLW</sequence>
<reference evidence="2 3" key="1">
    <citation type="submission" date="2024-02" db="EMBL/GenBank/DDBJ databases">
        <title>A draft genome for the cacao thread blight pathogen Marasmius crinis-equi.</title>
        <authorList>
            <person name="Cohen S.P."/>
            <person name="Baruah I.K."/>
            <person name="Amoako-Attah I."/>
            <person name="Bukari Y."/>
            <person name="Meinhardt L.W."/>
            <person name="Bailey B.A."/>
        </authorList>
    </citation>
    <scope>NUCLEOTIDE SEQUENCE [LARGE SCALE GENOMIC DNA]</scope>
    <source>
        <strain evidence="2 3">GH-76</strain>
    </source>
</reference>
<evidence type="ECO:0000313" key="2">
    <source>
        <dbReference type="EMBL" id="KAL0573790.1"/>
    </source>
</evidence>
<protein>
    <submittedName>
        <fullName evidence="2">Uncharacterized protein</fullName>
    </submittedName>
</protein>
<feature type="region of interest" description="Disordered" evidence="1">
    <location>
        <begin position="145"/>
        <end position="180"/>
    </location>
</feature>
<comment type="caution">
    <text evidence="2">The sequence shown here is derived from an EMBL/GenBank/DDBJ whole genome shotgun (WGS) entry which is preliminary data.</text>
</comment>
<keyword evidence="3" id="KW-1185">Reference proteome</keyword>